<keyword evidence="3 8" id="KW-0812">Transmembrane</keyword>
<evidence type="ECO:0000313" key="9">
    <source>
        <dbReference type="EMBL" id="KAK1925753.1"/>
    </source>
</evidence>
<feature type="transmembrane region" description="Helical" evidence="8">
    <location>
        <begin position="86"/>
        <end position="107"/>
    </location>
</feature>
<sequence>MALKQGDSPLPDSGQGRQSSSSNDDTHTSKGKKRGLSSTLGSMSLPLTTLSSLLTMQDVEDHKPKLSKMSWLPDILVYRSSIIPTILGSVSVVTLFSGAVAAVSGWWGTEVGLPNNVVPLLSVVVGLLLVFRHSSAYERYAVGRKDFTSLISIARNLSRLIWVVVIPPSGNDQTAPMTRAQLTVEKKRLIRMIVAFVIATKHHLRAEGGIHHDDLKGLLPPRLGGASLEHLRTAPIPMEGDSGDRLDSPSEVPRTFFPGTSSPFSIRDDEAVLGLSTSPSARDRMGRPQSPSHASFQSHQSDTTVHSPFHRFRRGPSQALKRRPTAVRVVSPDRYTDEPISRGSRRELPDDPQGARHAKLRQKANERTPLIKAGVIPDLRKSVDDAQPGMDVGQRAEVGLGRMVELGLPLIIAHDISRSLFRFRRMGCVETIGPAGYNTMQGLVNSMMDQLGSMERIVQTPMPYIIAVHMKQATTMLLFVLPFTLVGDLGIKMVPLMTLISILYMGIEGIAAQVEQPFGTDPCDLNLDLFCTELLCECEALLERLPEGDEDDHHVFERGTAQNQYDADGDDGEGDD</sequence>
<comment type="subcellular location">
    <subcellularLocation>
        <location evidence="1">Membrane</location>
        <topology evidence="1">Multi-pass membrane protein</topology>
    </subcellularLocation>
</comment>
<evidence type="ECO:0000256" key="3">
    <source>
        <dbReference type="ARBA" id="ARBA00022692"/>
    </source>
</evidence>
<evidence type="ECO:0000256" key="1">
    <source>
        <dbReference type="ARBA" id="ARBA00004141"/>
    </source>
</evidence>
<evidence type="ECO:0000256" key="6">
    <source>
        <dbReference type="ARBA" id="ARBA00023136"/>
    </source>
</evidence>
<dbReference type="GO" id="GO:0016020">
    <property type="term" value="C:membrane"/>
    <property type="evidence" value="ECO:0007669"/>
    <property type="project" value="UniProtKB-SubCell"/>
</dbReference>
<dbReference type="GO" id="GO:0005254">
    <property type="term" value="F:chloride channel activity"/>
    <property type="evidence" value="ECO:0007669"/>
    <property type="project" value="InterPro"/>
</dbReference>
<gene>
    <name evidence="9" type="ORF">DB88DRAFT_509408</name>
</gene>
<protein>
    <submittedName>
        <fullName evidence="9">Bestrophin, RFP-TM, chloride channel-domain-containing protein</fullName>
    </submittedName>
</protein>
<feature type="compositionally biased region" description="Basic and acidic residues" evidence="7">
    <location>
        <begin position="334"/>
        <end position="349"/>
    </location>
</feature>
<evidence type="ECO:0000256" key="8">
    <source>
        <dbReference type="SAM" id="Phobius"/>
    </source>
</evidence>
<feature type="transmembrane region" description="Helical" evidence="8">
    <location>
        <begin position="113"/>
        <end position="131"/>
    </location>
</feature>
<evidence type="ECO:0000256" key="7">
    <source>
        <dbReference type="SAM" id="MobiDB-lite"/>
    </source>
</evidence>
<proteinExistence type="predicted"/>
<evidence type="ECO:0000256" key="2">
    <source>
        <dbReference type="ARBA" id="ARBA00022448"/>
    </source>
</evidence>
<keyword evidence="4 8" id="KW-1133">Transmembrane helix</keyword>
<evidence type="ECO:0000256" key="5">
    <source>
        <dbReference type="ARBA" id="ARBA00023065"/>
    </source>
</evidence>
<evidence type="ECO:0000256" key="4">
    <source>
        <dbReference type="ARBA" id="ARBA00022989"/>
    </source>
</evidence>
<feature type="region of interest" description="Disordered" evidence="7">
    <location>
        <begin position="1"/>
        <end position="43"/>
    </location>
</feature>
<dbReference type="Proteomes" id="UP001182556">
    <property type="component" value="Unassembled WGS sequence"/>
</dbReference>
<keyword evidence="6 8" id="KW-0472">Membrane</keyword>
<feature type="compositionally biased region" description="Basic residues" evidence="7">
    <location>
        <begin position="308"/>
        <end position="325"/>
    </location>
</feature>
<dbReference type="InterPro" id="IPR044669">
    <property type="entry name" value="YneE/VCCN1/2-like"/>
</dbReference>
<feature type="compositionally biased region" description="Polar residues" evidence="7">
    <location>
        <begin position="289"/>
        <end position="306"/>
    </location>
</feature>
<accession>A0AAD9FTA5</accession>
<keyword evidence="5" id="KW-0406">Ion transport</keyword>
<dbReference type="EMBL" id="JAODAN010000003">
    <property type="protein sequence ID" value="KAK1925753.1"/>
    <property type="molecule type" value="Genomic_DNA"/>
</dbReference>
<name>A0AAD9FTA5_PAPLA</name>
<feature type="region of interest" description="Disordered" evidence="7">
    <location>
        <begin position="549"/>
        <end position="576"/>
    </location>
</feature>
<keyword evidence="2" id="KW-0813">Transport</keyword>
<comment type="caution">
    <text evidence="9">The sequence shown here is derived from an EMBL/GenBank/DDBJ whole genome shotgun (WGS) entry which is preliminary data.</text>
</comment>
<feature type="compositionally biased region" description="Acidic residues" evidence="7">
    <location>
        <begin position="567"/>
        <end position="576"/>
    </location>
</feature>
<dbReference type="PANTHER" id="PTHR33281">
    <property type="entry name" value="UPF0187 PROTEIN YNEE"/>
    <property type="match status" value="1"/>
</dbReference>
<organism evidence="9 10">
    <name type="scientific">Papiliotrema laurentii</name>
    <name type="common">Cryptococcus laurentii</name>
    <dbReference type="NCBI Taxonomy" id="5418"/>
    <lineage>
        <taxon>Eukaryota</taxon>
        <taxon>Fungi</taxon>
        <taxon>Dikarya</taxon>
        <taxon>Basidiomycota</taxon>
        <taxon>Agaricomycotina</taxon>
        <taxon>Tremellomycetes</taxon>
        <taxon>Tremellales</taxon>
        <taxon>Rhynchogastremaceae</taxon>
        <taxon>Papiliotrema</taxon>
    </lineage>
</organism>
<evidence type="ECO:0000313" key="10">
    <source>
        <dbReference type="Proteomes" id="UP001182556"/>
    </source>
</evidence>
<dbReference type="PANTHER" id="PTHR33281:SF21">
    <property type="entry name" value="MEMBRANE PROTEIN"/>
    <property type="match status" value="1"/>
</dbReference>
<reference evidence="9" key="1">
    <citation type="submission" date="2023-02" db="EMBL/GenBank/DDBJ databases">
        <title>Identification and recombinant expression of a fungal hydrolase from Papiliotrema laurentii that hydrolyzes apple cutin and clears colloidal polyester polyurethane.</title>
        <authorList>
            <consortium name="DOE Joint Genome Institute"/>
            <person name="Roman V.A."/>
            <person name="Bojanowski C."/>
            <person name="Crable B.R."/>
            <person name="Wagner D.N."/>
            <person name="Hung C.S."/>
            <person name="Nadeau L.J."/>
            <person name="Schratz L."/>
            <person name="Haridas S."/>
            <person name="Pangilinan J."/>
            <person name="Lipzen A."/>
            <person name="Na H."/>
            <person name="Yan M."/>
            <person name="Ng V."/>
            <person name="Grigoriev I.V."/>
            <person name="Spatafora J.W."/>
            <person name="Barlow D."/>
            <person name="Biffinger J."/>
            <person name="Kelley-Loughnane N."/>
            <person name="Varaljay V.A."/>
            <person name="Crookes-Goodson W.J."/>
        </authorList>
    </citation>
    <scope>NUCLEOTIDE SEQUENCE</scope>
    <source>
        <strain evidence="9">5307AH</strain>
    </source>
</reference>
<dbReference type="Pfam" id="PF25539">
    <property type="entry name" value="Bestrophin_2"/>
    <property type="match status" value="2"/>
</dbReference>
<dbReference type="AlphaFoldDB" id="A0AAD9FTA5"/>
<feature type="region of interest" description="Disordered" evidence="7">
    <location>
        <begin position="235"/>
        <end position="365"/>
    </location>
</feature>
<keyword evidence="10" id="KW-1185">Reference proteome</keyword>